<evidence type="ECO:0000256" key="1">
    <source>
        <dbReference type="SAM" id="SignalP"/>
    </source>
</evidence>
<keyword evidence="1" id="KW-0732">Signal</keyword>
<organism evidence="3">
    <name type="scientific">Lymnaea stagnalis</name>
    <name type="common">Great pond snail</name>
    <name type="synonym">Helix stagnalis</name>
    <dbReference type="NCBI Taxonomy" id="6523"/>
    <lineage>
        <taxon>Eukaryota</taxon>
        <taxon>Metazoa</taxon>
        <taxon>Spiralia</taxon>
        <taxon>Lophotrochozoa</taxon>
        <taxon>Mollusca</taxon>
        <taxon>Gastropoda</taxon>
        <taxon>Heterobranchia</taxon>
        <taxon>Euthyneura</taxon>
        <taxon>Panpulmonata</taxon>
        <taxon>Hygrophila</taxon>
        <taxon>Lymnaeoidea</taxon>
        <taxon>Lymnaeidae</taxon>
        <taxon>Lymnaea</taxon>
    </lineage>
</organism>
<evidence type="ECO:0000259" key="2">
    <source>
        <dbReference type="PROSITE" id="PS50222"/>
    </source>
</evidence>
<proteinExistence type="evidence at transcript level"/>
<gene>
    <name evidence="4" type="ORF">GSLYS_00010235001</name>
</gene>
<sequence length="98" mass="10730">MSPTNMSSGLVPVLVLTVVACLMLTDNVSASARYRVGYMFGKRGIESPSTSFIDTISREMKTKQEVESLILKNPEVLSEVLTILDKNDDGYITVSDVL</sequence>
<evidence type="ECO:0000313" key="5">
    <source>
        <dbReference type="Proteomes" id="UP001497497"/>
    </source>
</evidence>
<evidence type="ECO:0000313" key="3">
    <source>
        <dbReference type="EMBL" id="AGC24166.1"/>
    </source>
</evidence>
<accession>L7SZM0</accession>
<feature type="signal peptide" evidence="1">
    <location>
        <begin position="1"/>
        <end position="30"/>
    </location>
</feature>
<dbReference type="PROSITE" id="PS50222">
    <property type="entry name" value="EF_HAND_2"/>
    <property type="match status" value="1"/>
</dbReference>
<dbReference type="Proteomes" id="UP001497497">
    <property type="component" value="Unassembled WGS sequence"/>
</dbReference>
<dbReference type="InterPro" id="IPR002048">
    <property type="entry name" value="EF_hand_dom"/>
</dbReference>
<dbReference type="GO" id="GO:0005509">
    <property type="term" value="F:calcium ion binding"/>
    <property type="evidence" value="ECO:0007669"/>
    <property type="project" value="InterPro"/>
</dbReference>
<dbReference type="InterPro" id="IPR018247">
    <property type="entry name" value="EF_Hand_1_Ca_BS"/>
</dbReference>
<reference evidence="4 5" key="2">
    <citation type="submission" date="2024-04" db="EMBL/GenBank/DDBJ databases">
        <authorList>
            <consortium name="Genoscope - CEA"/>
            <person name="William W."/>
        </authorList>
    </citation>
    <scope>NUCLEOTIDE SEQUENCE [LARGE SCALE GENOMIC DNA]</scope>
</reference>
<feature type="domain" description="EF-hand" evidence="2">
    <location>
        <begin position="72"/>
        <end position="98"/>
    </location>
</feature>
<reference evidence="3" key="1">
    <citation type="submission" date="2012-10" db="EMBL/GenBank/DDBJ databases">
        <title>Ancient origin of somatic and visceral neurons.</title>
        <authorList>
            <person name="Nomaksteinsky M."/>
            <person name="Kassabov S."/>
            <person name="Chettouh Z."/>
            <person name="Stoekle H.-C."/>
            <person name="Bonnaud L."/>
            <person name="Fortin G."/>
            <person name="Kandel E.R."/>
            <person name="Brunet J.-F."/>
        </authorList>
    </citation>
    <scope>NUCLEOTIDE SEQUENCE</scope>
</reference>
<protein>
    <submittedName>
        <fullName evidence="3">Sensorin-A</fullName>
    </submittedName>
</protein>
<name>L7SZM0_LYMST</name>
<feature type="chain" id="PRO_5044735387" evidence="1">
    <location>
        <begin position="31"/>
        <end position="98"/>
    </location>
</feature>
<dbReference type="EMBL" id="JX971967">
    <property type="protein sequence ID" value="AGC24166.1"/>
    <property type="molecule type" value="mRNA"/>
</dbReference>
<dbReference type="AlphaFoldDB" id="L7SZM0"/>
<keyword evidence="5" id="KW-1185">Reference proteome</keyword>
<dbReference type="EMBL" id="CAXITT010000226">
    <property type="protein sequence ID" value="CAL1536322.1"/>
    <property type="molecule type" value="Genomic_DNA"/>
</dbReference>
<evidence type="ECO:0000313" key="4">
    <source>
        <dbReference type="EMBL" id="CAL1536322.1"/>
    </source>
</evidence>
<dbReference type="PROSITE" id="PS00018">
    <property type="entry name" value="EF_HAND_1"/>
    <property type="match status" value="1"/>
</dbReference>